<keyword evidence="8" id="KW-1185">Reference proteome</keyword>
<dbReference type="InterPro" id="IPR050416">
    <property type="entry name" value="FAD-linked_Oxidoreductase"/>
</dbReference>
<evidence type="ECO:0000256" key="2">
    <source>
        <dbReference type="ARBA" id="ARBA00005466"/>
    </source>
</evidence>
<proteinExistence type="inferred from homology"/>
<evidence type="ECO:0000256" key="1">
    <source>
        <dbReference type="ARBA" id="ARBA00001974"/>
    </source>
</evidence>
<evidence type="ECO:0000256" key="6">
    <source>
        <dbReference type="SAM" id="SignalP"/>
    </source>
</evidence>
<evidence type="ECO:0000256" key="3">
    <source>
        <dbReference type="ARBA" id="ARBA00022630"/>
    </source>
</evidence>
<dbReference type="Proteomes" id="UP000085678">
    <property type="component" value="Unplaced"/>
</dbReference>
<dbReference type="SUPFAM" id="SSF56176">
    <property type="entry name" value="FAD-binding/transporter-associated domain-like"/>
    <property type="match status" value="2"/>
</dbReference>
<dbReference type="OMA" id="ERKDCFQ"/>
<dbReference type="InterPro" id="IPR016166">
    <property type="entry name" value="FAD-bd_PCMH"/>
</dbReference>
<dbReference type="GO" id="GO:0071949">
    <property type="term" value="F:FAD binding"/>
    <property type="evidence" value="ECO:0007669"/>
    <property type="project" value="InterPro"/>
</dbReference>
<dbReference type="GeneID" id="106164742"/>
<dbReference type="Gene3D" id="3.30.465.10">
    <property type="match status" value="4"/>
</dbReference>
<evidence type="ECO:0000256" key="5">
    <source>
        <dbReference type="ARBA" id="ARBA00023002"/>
    </source>
</evidence>
<evidence type="ECO:0000256" key="4">
    <source>
        <dbReference type="ARBA" id="ARBA00022827"/>
    </source>
</evidence>
<dbReference type="PROSITE" id="PS51387">
    <property type="entry name" value="FAD_PCMH"/>
    <property type="match status" value="2"/>
</dbReference>
<keyword evidence="6" id="KW-0732">Signal</keyword>
<dbReference type="RefSeq" id="XP_013398208.1">
    <property type="nucleotide sequence ID" value="XM_013542754.2"/>
</dbReference>
<protein>
    <submittedName>
        <fullName evidence="9">Uncharacterized protein LOC106164742</fullName>
    </submittedName>
</protein>
<evidence type="ECO:0000259" key="7">
    <source>
        <dbReference type="PROSITE" id="PS51387"/>
    </source>
</evidence>
<dbReference type="InterPro" id="IPR036318">
    <property type="entry name" value="FAD-bd_PCMH-like_sf"/>
</dbReference>
<sequence>MIRWLNIVVVAVVCFVILDKTVGQPVEGYCKPTSSCWPSGSEIRSFGDSLFGDVILPGDQFYINATRGVIQPERWQANPGMVVFVANIQDVQKCVLFAKQYRIQISIVTSGHDFIGRNTAEGSLQINLSRLQYFFVNLNDKTSHTGMSCTTDVGNRWAYIYEQVSGVYNKLIVGGNSGTVSPAGYTLGGGKSLLSKIFGLAVDNVLEMTVVNAKAEIVRVYPSHIEVESPDGDPIRIDDGDLFWALRGGGGSTFAIVTRIKYRIFDPPADGFTTLRALYPFRTSTRLVANEILDFLFTYIRGLPKEACGSVLVDSPYLGSQFMNIDATNGQIYVTIEYFGGYRDALPVFKPLLDYRPDLKLYQYTPEVFPNFWEMRKDNLYTGYTGRTYMFSTIIQDDGLNKNFADLMVRNLLDVEQMGLIMECEGAIMGGKMWEYSEDSASVPPGFRKGLMTWQCGAYWFDDGIPFEKQWISQLQPFHQELLDSGEGVYFNEASDILLTWKISQWGRHYRRLVEIKRRWDPYNWFSCHHCVASDLKPDPIDVLERGGRVITEYCQPDQSCWPSTEEIEAFCRTIYGECVLPGEPFYRNATIGTIQPERWVANPGLIIYIITLQDIQKSVIFASRFNIRISVITSGHDFIGRNTADGSLQINLSRLKYLFVDLNDASSDTGMSCVTDVGNNWAKLYEEVTGRYNKLIVGGNSGTVSPAGFTLGGGKSLLSKMFGLAVDNVLEFTIVNAQGQIVHVYPTHIVIEDSDMGFTRVEDPDLFWALRGGGGGTFAIVTRVKYRLFEPPSGGFTTLRGLYPFQTDQAGNNVVANEVLDFMFSYIRGLPQKACGYVLVDSPYRGSEYMNVSATMGQIYIVIEYFGGEAEALPTLNTLYNYRPDLKLHDYKPVHFNTFWEMRKDNLYTGYRGRTYMFSTVVPDGNLNREFADMMVRSLKEVERMGLIMECEGAVLGGKMREYADNSSSVAPGFRRGLMTWSCGAFWFENENNIEDSRIDELQTFHQRLLNAGSGVYLNEASDILDDWKQLQWGANYPRLLEIKKKWDPRNIFTCHHCVGSDQVTVN</sequence>
<dbReference type="PANTHER" id="PTHR42973">
    <property type="entry name" value="BINDING OXIDOREDUCTASE, PUTATIVE (AFU_ORTHOLOGUE AFUA_1G17690)-RELATED"/>
    <property type="match status" value="1"/>
</dbReference>
<dbReference type="InterPro" id="IPR006094">
    <property type="entry name" value="Oxid_FAD_bind_N"/>
</dbReference>
<dbReference type="InParanoid" id="A0A1S3IJB8"/>
<accession>A0A1S3IJB8</accession>
<comment type="similarity">
    <text evidence="2">Belongs to the oxygen-dependent FAD-linked oxidoreductase family.</text>
</comment>
<dbReference type="AlphaFoldDB" id="A0A1S3IJB8"/>
<dbReference type="GO" id="GO:0016491">
    <property type="term" value="F:oxidoreductase activity"/>
    <property type="evidence" value="ECO:0007669"/>
    <property type="project" value="UniProtKB-KW"/>
</dbReference>
<comment type="cofactor">
    <cofactor evidence="1">
        <name>FAD</name>
        <dbReference type="ChEBI" id="CHEBI:57692"/>
    </cofactor>
</comment>
<feature type="domain" description="FAD-binding PCMH-type" evidence="7">
    <location>
        <begin position="600"/>
        <end position="792"/>
    </location>
</feature>
<evidence type="ECO:0000313" key="9">
    <source>
        <dbReference type="RefSeq" id="XP_013398208.1"/>
    </source>
</evidence>
<feature type="chain" id="PRO_5010204442" evidence="6">
    <location>
        <begin position="24"/>
        <end position="1068"/>
    </location>
</feature>
<dbReference type="Pfam" id="PF01565">
    <property type="entry name" value="FAD_binding_4"/>
    <property type="match status" value="2"/>
</dbReference>
<dbReference type="OrthoDB" id="9983560at2759"/>
<dbReference type="InterPro" id="IPR016169">
    <property type="entry name" value="FAD-bd_PCMH_sub2"/>
</dbReference>
<feature type="domain" description="FAD-binding PCMH-type" evidence="7">
    <location>
        <begin position="75"/>
        <end position="267"/>
    </location>
</feature>
<feature type="signal peptide" evidence="6">
    <location>
        <begin position="1"/>
        <end position="23"/>
    </location>
</feature>
<dbReference type="InterPro" id="IPR012951">
    <property type="entry name" value="BBE"/>
</dbReference>
<evidence type="ECO:0000313" key="8">
    <source>
        <dbReference type="Proteomes" id="UP000085678"/>
    </source>
</evidence>
<keyword evidence="3" id="KW-0285">Flavoprotein</keyword>
<dbReference type="KEGG" id="lak:106164742"/>
<keyword evidence="4" id="KW-0274">FAD</keyword>
<organism evidence="8 9">
    <name type="scientific">Lingula anatina</name>
    <name type="common">Brachiopod</name>
    <name type="synonym">Lingula unguis</name>
    <dbReference type="NCBI Taxonomy" id="7574"/>
    <lineage>
        <taxon>Eukaryota</taxon>
        <taxon>Metazoa</taxon>
        <taxon>Spiralia</taxon>
        <taxon>Lophotrochozoa</taxon>
        <taxon>Brachiopoda</taxon>
        <taxon>Linguliformea</taxon>
        <taxon>Lingulata</taxon>
        <taxon>Lingulida</taxon>
        <taxon>Linguloidea</taxon>
        <taxon>Lingulidae</taxon>
        <taxon>Lingula</taxon>
    </lineage>
</organism>
<dbReference type="PANTHER" id="PTHR42973:SF39">
    <property type="entry name" value="FAD-BINDING PCMH-TYPE DOMAIN-CONTAINING PROTEIN"/>
    <property type="match status" value="1"/>
</dbReference>
<gene>
    <name evidence="9" type="primary">LOC106164742</name>
</gene>
<dbReference type="Pfam" id="PF08031">
    <property type="entry name" value="BBE"/>
    <property type="match status" value="2"/>
</dbReference>
<name>A0A1S3IJB8_LINAN</name>
<keyword evidence="5" id="KW-0560">Oxidoreductase</keyword>
<reference evidence="9" key="1">
    <citation type="submission" date="2025-08" db="UniProtKB">
        <authorList>
            <consortium name="RefSeq"/>
        </authorList>
    </citation>
    <scope>IDENTIFICATION</scope>
    <source>
        <tissue evidence="9">Gonads</tissue>
    </source>
</reference>